<keyword evidence="2" id="KW-1185">Reference proteome</keyword>
<gene>
    <name evidence="1" type="ORF">C480_15020</name>
</gene>
<evidence type="ECO:0000313" key="2">
    <source>
        <dbReference type="Proteomes" id="UP000011591"/>
    </source>
</evidence>
<evidence type="ECO:0000313" key="1">
    <source>
        <dbReference type="EMBL" id="ELZ03687.1"/>
    </source>
</evidence>
<organism evidence="1 2">
    <name type="scientific">Natrialba aegyptia DSM 13077</name>
    <dbReference type="NCBI Taxonomy" id="1227491"/>
    <lineage>
        <taxon>Archaea</taxon>
        <taxon>Methanobacteriati</taxon>
        <taxon>Methanobacteriota</taxon>
        <taxon>Stenosarchaea group</taxon>
        <taxon>Halobacteria</taxon>
        <taxon>Halobacteriales</taxon>
        <taxon>Natrialbaceae</taxon>
        <taxon>Natrialba</taxon>
    </lineage>
</organism>
<sequence length="246" mass="28350">MLEQYLHHDGPVVTSESGNWYFGRIDEHNGLIYGKFGKTYSDEPTRYDEEEGDFVELDEETTDADYSMFILDFERRIIIFSSTYRVRNSNFITNIQDGYKNIIGEASELRLRLLENDADLQHVLEEYPIYEIDAELRPTNPGPDPAFEELDESMQEMMVERLGITAEQFNGDGINVHEDFIQQVTSMSMSEYGESWRVKYGDDEVLKVVSSESEPATTQIDEEIDGLGALRNYSQELLQNAIAYLD</sequence>
<reference evidence="1 2" key="1">
    <citation type="journal article" date="2014" name="PLoS Genet.">
        <title>Phylogenetically driven sequencing of extremely halophilic archaea reveals strategies for static and dynamic osmo-response.</title>
        <authorList>
            <person name="Becker E.A."/>
            <person name="Seitzer P.M."/>
            <person name="Tritt A."/>
            <person name="Larsen D."/>
            <person name="Krusor M."/>
            <person name="Yao A.I."/>
            <person name="Wu D."/>
            <person name="Madern D."/>
            <person name="Eisen J.A."/>
            <person name="Darling A.E."/>
            <person name="Facciotti M.T."/>
        </authorList>
    </citation>
    <scope>NUCLEOTIDE SEQUENCE [LARGE SCALE GENOMIC DNA]</scope>
    <source>
        <strain evidence="1 2">DSM 13077</strain>
    </source>
</reference>
<dbReference type="EMBL" id="AOIP01000032">
    <property type="protein sequence ID" value="ELZ03687.1"/>
    <property type="molecule type" value="Genomic_DNA"/>
</dbReference>
<dbReference type="InterPro" id="IPR031832">
    <property type="entry name" value="DUF4747"/>
</dbReference>
<dbReference type="AlphaFoldDB" id="M0AZE0"/>
<dbReference type="Pfam" id="PF15931">
    <property type="entry name" value="DUF4747"/>
    <property type="match status" value="1"/>
</dbReference>
<accession>M0AZE0</accession>
<proteinExistence type="predicted"/>
<comment type="caution">
    <text evidence="1">The sequence shown here is derived from an EMBL/GenBank/DDBJ whole genome shotgun (WGS) entry which is preliminary data.</text>
</comment>
<name>M0AZE0_9EURY</name>
<dbReference type="Proteomes" id="UP000011591">
    <property type="component" value="Unassembled WGS sequence"/>
</dbReference>
<protein>
    <submittedName>
        <fullName evidence="1">Uncharacterized protein</fullName>
    </submittedName>
</protein>